<evidence type="ECO:0000313" key="8">
    <source>
        <dbReference type="Proteomes" id="UP000003697"/>
    </source>
</evidence>
<dbReference type="PANTHER" id="PTHR43077">
    <property type="entry name" value="TRANSPORT PERMEASE YVFS-RELATED"/>
    <property type="match status" value="1"/>
</dbReference>
<accession>A0ABP2KJG4</accession>
<dbReference type="InterPro" id="IPR051328">
    <property type="entry name" value="T7SS_ABC-Transporter"/>
</dbReference>
<organism evidence="7 8">
    <name type="scientific">Streptococcus vestibularis ATCC 49124</name>
    <dbReference type="NCBI Taxonomy" id="889206"/>
    <lineage>
        <taxon>Bacteria</taxon>
        <taxon>Bacillati</taxon>
        <taxon>Bacillota</taxon>
        <taxon>Bacilli</taxon>
        <taxon>Lactobacillales</taxon>
        <taxon>Streptococcaceae</taxon>
        <taxon>Streptococcus</taxon>
    </lineage>
</organism>
<evidence type="ECO:0000313" key="7">
    <source>
        <dbReference type="EMBL" id="EFX96392.1"/>
    </source>
</evidence>
<dbReference type="PANTHER" id="PTHR43077:SF11">
    <property type="entry name" value="TRANSPORT PERMEASE YVFS-RELATED"/>
    <property type="match status" value="1"/>
</dbReference>
<keyword evidence="3 5" id="KW-1133">Transmembrane helix</keyword>
<dbReference type="Proteomes" id="UP000003697">
    <property type="component" value="Unassembled WGS sequence"/>
</dbReference>
<feature type="transmembrane region" description="Helical" evidence="5">
    <location>
        <begin position="111"/>
        <end position="130"/>
    </location>
</feature>
<evidence type="ECO:0000256" key="4">
    <source>
        <dbReference type="ARBA" id="ARBA00023136"/>
    </source>
</evidence>
<keyword evidence="2 5" id="KW-0812">Transmembrane</keyword>
<evidence type="ECO:0000256" key="2">
    <source>
        <dbReference type="ARBA" id="ARBA00022692"/>
    </source>
</evidence>
<comment type="caution">
    <text evidence="7">The sequence shown here is derived from an EMBL/GenBank/DDBJ whole genome shotgun (WGS) entry which is preliminary data.</text>
</comment>
<protein>
    <recommendedName>
        <fullName evidence="6">ABC-2 type transporter transmembrane domain-containing protein</fullName>
    </recommendedName>
</protein>
<feature type="transmembrane region" description="Helical" evidence="5">
    <location>
        <begin position="162"/>
        <end position="184"/>
    </location>
</feature>
<dbReference type="EMBL" id="AEVI01000028">
    <property type="protein sequence ID" value="EFX96392.1"/>
    <property type="molecule type" value="Genomic_DNA"/>
</dbReference>
<evidence type="ECO:0000259" key="6">
    <source>
        <dbReference type="Pfam" id="PF12698"/>
    </source>
</evidence>
<evidence type="ECO:0000256" key="5">
    <source>
        <dbReference type="SAM" id="Phobius"/>
    </source>
</evidence>
<keyword evidence="4 5" id="KW-0472">Membrane</keyword>
<reference evidence="7 8" key="1">
    <citation type="submission" date="2011-01" db="EMBL/GenBank/DDBJ databases">
        <authorList>
            <person name="Muzny D."/>
            <person name="Qin X."/>
            <person name="Buhay C."/>
            <person name="Dugan-Rocha S."/>
            <person name="Ding Y."/>
            <person name="Chen G."/>
            <person name="Hawes A."/>
            <person name="Holder M."/>
            <person name="Jhangiani S."/>
            <person name="Johnson A."/>
            <person name="Khan Z."/>
            <person name="Li Z."/>
            <person name="Liu W."/>
            <person name="Liu X."/>
            <person name="Perez L."/>
            <person name="Shen H."/>
            <person name="Wang Q."/>
            <person name="Watt J."/>
            <person name="Xi L."/>
            <person name="Xin Y."/>
            <person name="Zhou J."/>
            <person name="Deng J."/>
            <person name="Jiang H."/>
            <person name="Liu Y."/>
            <person name="Qu J."/>
            <person name="Song X.-Z."/>
            <person name="Zhang L."/>
            <person name="Villasana D."/>
            <person name="Johnson A."/>
            <person name="Liu J."/>
            <person name="Liyanage D."/>
            <person name="Lorensuhewa L."/>
            <person name="Robinson T."/>
            <person name="Song A."/>
            <person name="Song B.-B."/>
            <person name="Dinh H."/>
            <person name="Thornton R."/>
            <person name="Coyle M."/>
            <person name="Francisco L."/>
            <person name="Jackson L."/>
            <person name="Javaid M."/>
            <person name="Korchina V."/>
            <person name="Kovar C."/>
            <person name="Mata R."/>
            <person name="Mathew T."/>
            <person name="Ngo R."/>
            <person name="Nguyen L."/>
            <person name="Nguyen N."/>
            <person name="Okwuonu G."/>
            <person name="Ongeri F."/>
            <person name="Pham C."/>
            <person name="Simmons D."/>
            <person name="Wilczek-Boney K."/>
            <person name="Hale W."/>
            <person name="Jakkamsetti A."/>
            <person name="Pham P."/>
            <person name="Ruth R."/>
            <person name="San Lucas F."/>
            <person name="Warren J."/>
            <person name="Zhang J."/>
            <person name="Zhao Z."/>
            <person name="Zhou C."/>
            <person name="Zhu D."/>
            <person name="Lee S."/>
            <person name="Bess C."/>
            <person name="Blankenburg K."/>
            <person name="Forbes L."/>
            <person name="Fu Q."/>
            <person name="Gubbala S."/>
            <person name="Hirani K."/>
            <person name="Jayaseelan J.C."/>
            <person name="Lara F."/>
            <person name="Munidasa M."/>
            <person name="Palculict T."/>
            <person name="Patil S."/>
            <person name="Pu L.-L."/>
            <person name="Saada N."/>
            <person name="Tang L."/>
            <person name="Weissenberger G."/>
            <person name="Zhu Y."/>
            <person name="Hemphill L."/>
            <person name="Shang Y."/>
            <person name="Youmans B."/>
            <person name="Ayvaz T."/>
            <person name="Ross M."/>
            <person name="Santibanez J."/>
            <person name="Aqrawi P."/>
            <person name="Gross S."/>
            <person name="Joshi V."/>
            <person name="Fowler G."/>
            <person name="Nazareth L."/>
            <person name="Reid J."/>
            <person name="Worley K."/>
            <person name="Petrosino J."/>
            <person name="Highlander S."/>
            <person name="Gibbs R."/>
        </authorList>
    </citation>
    <scope>NUCLEOTIDE SEQUENCE [LARGE SCALE GENOMIC DNA]</scope>
    <source>
        <strain evidence="7 8">ATCC 49124</strain>
    </source>
</reference>
<feature type="transmembrane region" description="Helical" evidence="5">
    <location>
        <begin position="76"/>
        <end position="99"/>
    </location>
</feature>
<evidence type="ECO:0000256" key="3">
    <source>
        <dbReference type="ARBA" id="ARBA00022989"/>
    </source>
</evidence>
<dbReference type="Pfam" id="PF12698">
    <property type="entry name" value="ABC2_membrane_3"/>
    <property type="match status" value="1"/>
</dbReference>
<keyword evidence="8" id="KW-1185">Reference proteome</keyword>
<dbReference type="InterPro" id="IPR013525">
    <property type="entry name" value="ABC2_TM"/>
</dbReference>
<feature type="transmembrane region" description="Helical" evidence="5">
    <location>
        <begin position="51"/>
        <end position="70"/>
    </location>
</feature>
<feature type="domain" description="ABC-2 type transporter transmembrane" evidence="6">
    <location>
        <begin position="4"/>
        <end position="183"/>
    </location>
</feature>
<sequence>MLTITGFSMSSFGLFTFPYMLQEDQTEHWLTYIEHSKISISSYYLSKIFRVLLNFMVAIIVTFCVGAFVRDVELPLSGWLGSGALLLLSSLVFLAFGLLIAQIKSQQIMSVVANITYLGLAIVGGSWMPISMFPKWVQSISEWTPVYHVNELVVNFAKDGTFSWKSLLFILAYTVVATGLALFIKSHRESNRG</sequence>
<evidence type="ECO:0000256" key="1">
    <source>
        <dbReference type="ARBA" id="ARBA00004141"/>
    </source>
</evidence>
<gene>
    <name evidence="7" type="ORF">HMPREF9425_0704</name>
</gene>
<proteinExistence type="predicted"/>
<comment type="subcellular location">
    <subcellularLocation>
        <location evidence="1">Membrane</location>
        <topology evidence="1">Multi-pass membrane protein</topology>
    </subcellularLocation>
</comment>
<name>A0ABP2KJG4_STRVE</name>